<dbReference type="Proteomes" id="UP000482960">
    <property type="component" value="Unassembled WGS sequence"/>
</dbReference>
<dbReference type="Gene3D" id="3.30.1370.60">
    <property type="entry name" value="Hypothetical oxidoreductase yiak, domain 2"/>
    <property type="match status" value="2"/>
</dbReference>
<name>A0A6V8LC23_9ACTN</name>
<dbReference type="InterPro" id="IPR003767">
    <property type="entry name" value="Malate/L-lactate_DH-like"/>
</dbReference>
<proteinExistence type="inferred from homology"/>
<dbReference type="InterPro" id="IPR043143">
    <property type="entry name" value="Mal/L-sulf/L-lact_DH-like_NADP"/>
</dbReference>
<dbReference type="InterPro" id="IPR043144">
    <property type="entry name" value="Mal/L-sulf/L-lact_DH-like_ah"/>
</dbReference>
<dbReference type="RefSeq" id="WP_173077619.1">
    <property type="nucleotide sequence ID" value="NZ_BAABJB010000009.1"/>
</dbReference>
<gene>
    <name evidence="3" type="ORF">Prum_038670</name>
</gene>
<dbReference type="SUPFAM" id="SSF89733">
    <property type="entry name" value="L-sulfolactate dehydrogenase-like"/>
    <property type="match status" value="1"/>
</dbReference>
<dbReference type="EMBL" id="BLPG01000001">
    <property type="protein sequence ID" value="GFJ90225.1"/>
    <property type="molecule type" value="Genomic_DNA"/>
</dbReference>
<dbReference type="Pfam" id="PF02615">
    <property type="entry name" value="Ldh_2"/>
    <property type="match status" value="2"/>
</dbReference>
<accession>A0A6V8LC23</accession>
<dbReference type="GO" id="GO:0016491">
    <property type="term" value="F:oxidoreductase activity"/>
    <property type="evidence" value="ECO:0007669"/>
    <property type="project" value="UniProtKB-KW"/>
</dbReference>
<reference evidence="3 4" key="2">
    <citation type="submission" date="2020-03" db="EMBL/GenBank/DDBJ databases">
        <authorList>
            <person name="Ichikawa N."/>
            <person name="Kimura A."/>
            <person name="Kitahashi Y."/>
            <person name="Uohara A."/>
        </authorList>
    </citation>
    <scope>NUCLEOTIDE SEQUENCE [LARGE SCALE GENOMIC DNA]</scope>
    <source>
        <strain evidence="3 4">NBRC 108638</strain>
    </source>
</reference>
<evidence type="ECO:0000313" key="3">
    <source>
        <dbReference type="EMBL" id="GFJ90225.1"/>
    </source>
</evidence>
<dbReference type="PANTHER" id="PTHR11091">
    <property type="entry name" value="OXIDOREDUCTASE-RELATED"/>
    <property type="match status" value="1"/>
</dbReference>
<evidence type="ECO:0000313" key="4">
    <source>
        <dbReference type="Proteomes" id="UP000482960"/>
    </source>
</evidence>
<dbReference type="InterPro" id="IPR036111">
    <property type="entry name" value="Mal/L-sulfo/L-lacto_DH-like_sf"/>
</dbReference>
<dbReference type="AlphaFoldDB" id="A0A6V8LC23"/>
<dbReference type="Gene3D" id="1.10.1530.10">
    <property type="match status" value="2"/>
</dbReference>
<organism evidence="3 4">
    <name type="scientific">Phytohabitans rumicis</name>
    <dbReference type="NCBI Taxonomy" id="1076125"/>
    <lineage>
        <taxon>Bacteria</taxon>
        <taxon>Bacillati</taxon>
        <taxon>Actinomycetota</taxon>
        <taxon>Actinomycetes</taxon>
        <taxon>Micromonosporales</taxon>
        <taxon>Micromonosporaceae</taxon>
    </lineage>
</organism>
<keyword evidence="4" id="KW-1185">Reference proteome</keyword>
<reference evidence="3 4" key="1">
    <citation type="submission" date="2020-03" db="EMBL/GenBank/DDBJ databases">
        <title>Whole genome shotgun sequence of Phytohabitans rumicis NBRC 108638.</title>
        <authorList>
            <person name="Komaki H."/>
            <person name="Tamura T."/>
        </authorList>
    </citation>
    <scope>NUCLEOTIDE SEQUENCE [LARGE SCALE GENOMIC DNA]</scope>
    <source>
        <strain evidence="3 4">NBRC 108638</strain>
    </source>
</reference>
<evidence type="ECO:0008006" key="5">
    <source>
        <dbReference type="Google" id="ProtNLM"/>
    </source>
</evidence>
<sequence length="275" mass="28316">MTLVHANDLTAIATKVLLAAGTPRAGAEVVAASLVESDLVGHDSHGVRRLPSYLEMVRAGRIDPAARPQLGGVRAAAAVVDGRSGFGQLAARTAVDHVRRLARQYGVASVAINNCEHVGRLGEYVQLLANDETVGLALGGRGTNPLALAAPRAPGRPALVVDFAAPEAGHGLGVLIELIGGLLSGAGVSGLTTREDSNGTVIVAMEIAAFRPVAEFRQRAEEFCALLSAGAGPIPGEIESATRMTRVREGVPVPDDIWADLASRPGGPAHRPARP</sequence>
<dbReference type="PANTHER" id="PTHR11091:SF0">
    <property type="entry name" value="MALATE DEHYDROGENASE"/>
    <property type="match status" value="1"/>
</dbReference>
<evidence type="ECO:0000256" key="1">
    <source>
        <dbReference type="ARBA" id="ARBA00006056"/>
    </source>
</evidence>
<protein>
    <recommendedName>
        <fullName evidence="5">Dehydrogenase</fullName>
    </recommendedName>
</protein>
<evidence type="ECO:0000256" key="2">
    <source>
        <dbReference type="ARBA" id="ARBA00023002"/>
    </source>
</evidence>
<keyword evidence="2" id="KW-0560">Oxidoreductase</keyword>
<comment type="caution">
    <text evidence="3">The sequence shown here is derived from an EMBL/GenBank/DDBJ whole genome shotgun (WGS) entry which is preliminary data.</text>
</comment>
<comment type="similarity">
    <text evidence="1">Belongs to the LDH2/MDH2 oxidoreductase family.</text>
</comment>